<protein>
    <submittedName>
        <fullName evidence="2">Uncharacterized protein</fullName>
    </submittedName>
</protein>
<organism evidence="2 3">
    <name type="scientific">Leifsonia aquatica ATCC 14665</name>
    <dbReference type="NCBI Taxonomy" id="1358026"/>
    <lineage>
        <taxon>Bacteria</taxon>
        <taxon>Bacillati</taxon>
        <taxon>Actinomycetota</taxon>
        <taxon>Actinomycetes</taxon>
        <taxon>Micrococcales</taxon>
        <taxon>Microbacteriaceae</taxon>
        <taxon>Leifsonia</taxon>
    </lineage>
</organism>
<evidence type="ECO:0000313" key="3">
    <source>
        <dbReference type="Proteomes" id="UP000016605"/>
    </source>
</evidence>
<comment type="caution">
    <text evidence="2">The sequence shown here is derived from an EMBL/GenBank/DDBJ whole genome shotgun (WGS) entry which is preliminary data.</text>
</comment>
<evidence type="ECO:0000256" key="1">
    <source>
        <dbReference type="SAM" id="MobiDB-lite"/>
    </source>
</evidence>
<feature type="compositionally biased region" description="Polar residues" evidence="1">
    <location>
        <begin position="18"/>
        <end position="29"/>
    </location>
</feature>
<accession>U2TET0</accession>
<gene>
    <name evidence="2" type="ORF">N136_00394</name>
</gene>
<feature type="compositionally biased region" description="Basic and acidic residues" evidence="1">
    <location>
        <begin position="1"/>
        <end position="15"/>
    </location>
</feature>
<reference evidence="2 3" key="1">
    <citation type="submission" date="2013-08" db="EMBL/GenBank/DDBJ databases">
        <authorList>
            <person name="Weinstock G."/>
            <person name="Sodergren E."/>
            <person name="Wylie T."/>
            <person name="Fulton L."/>
            <person name="Fulton R."/>
            <person name="Fronick C."/>
            <person name="O'Laughlin M."/>
            <person name="Godfrey J."/>
            <person name="Miner T."/>
            <person name="Herter B."/>
            <person name="Appelbaum E."/>
            <person name="Cordes M."/>
            <person name="Lek S."/>
            <person name="Wollam A."/>
            <person name="Pepin K.H."/>
            <person name="Palsikar V.B."/>
            <person name="Mitreva M."/>
            <person name="Wilson R.K."/>
        </authorList>
    </citation>
    <scope>NUCLEOTIDE SEQUENCE [LARGE SCALE GENOMIC DNA]</scope>
    <source>
        <strain evidence="2 3">ATCC 14665</strain>
    </source>
</reference>
<proteinExistence type="predicted"/>
<dbReference type="HOGENOM" id="CLU_3081338_0_0_11"/>
<sequence length="52" mass="5780">MHGEQADQYADHAEQENDAPTWSAQSWHTQAIADHDTSCVFYRMPDQGSASG</sequence>
<name>U2TET0_LEIAQ</name>
<dbReference type="AlphaFoldDB" id="U2TET0"/>
<dbReference type="EMBL" id="AWVQ01000037">
    <property type="protein sequence ID" value="ERK73202.1"/>
    <property type="molecule type" value="Genomic_DNA"/>
</dbReference>
<feature type="region of interest" description="Disordered" evidence="1">
    <location>
        <begin position="1"/>
        <end position="29"/>
    </location>
</feature>
<dbReference type="Proteomes" id="UP000016605">
    <property type="component" value="Unassembled WGS sequence"/>
</dbReference>
<evidence type="ECO:0000313" key="2">
    <source>
        <dbReference type="EMBL" id="ERK73202.1"/>
    </source>
</evidence>